<proteinExistence type="inferred from homology"/>
<keyword evidence="3 6" id="KW-0732">Signal</keyword>
<organism evidence="9 10">
    <name type="scientific">Parabacteroides hominis</name>
    <dbReference type="NCBI Taxonomy" id="2763057"/>
    <lineage>
        <taxon>Bacteria</taxon>
        <taxon>Pseudomonadati</taxon>
        <taxon>Bacteroidota</taxon>
        <taxon>Bacteroidia</taxon>
        <taxon>Bacteroidales</taxon>
        <taxon>Tannerellaceae</taxon>
        <taxon>Parabacteroides</taxon>
    </lineage>
</organism>
<comment type="similarity">
    <text evidence="2">Belongs to the SusD family.</text>
</comment>
<protein>
    <submittedName>
        <fullName evidence="9">RagB/SusD family nutrient uptake outer membrane protein</fullName>
    </submittedName>
</protein>
<keyword evidence="10" id="KW-1185">Reference proteome</keyword>
<dbReference type="Pfam" id="PF07980">
    <property type="entry name" value="SusD_RagB"/>
    <property type="match status" value="1"/>
</dbReference>
<dbReference type="PROSITE" id="PS51257">
    <property type="entry name" value="PROKAR_LIPOPROTEIN"/>
    <property type="match status" value="1"/>
</dbReference>
<evidence type="ECO:0000256" key="5">
    <source>
        <dbReference type="ARBA" id="ARBA00023237"/>
    </source>
</evidence>
<dbReference type="InterPro" id="IPR012944">
    <property type="entry name" value="SusD_RagB_dom"/>
</dbReference>
<feature type="chain" id="PRO_5045597962" evidence="6">
    <location>
        <begin position="21"/>
        <end position="539"/>
    </location>
</feature>
<dbReference type="Gene3D" id="1.25.40.390">
    <property type="match status" value="1"/>
</dbReference>
<evidence type="ECO:0000256" key="3">
    <source>
        <dbReference type="ARBA" id="ARBA00022729"/>
    </source>
</evidence>
<comment type="caution">
    <text evidence="9">The sequence shown here is derived from an EMBL/GenBank/DDBJ whole genome shotgun (WGS) entry which is preliminary data.</text>
</comment>
<comment type="subcellular location">
    <subcellularLocation>
        <location evidence="1">Cell outer membrane</location>
    </subcellularLocation>
</comment>
<dbReference type="RefSeq" id="WP_186928135.1">
    <property type="nucleotide sequence ID" value="NZ_JACOOJ010000001.1"/>
</dbReference>
<evidence type="ECO:0000256" key="1">
    <source>
        <dbReference type="ARBA" id="ARBA00004442"/>
    </source>
</evidence>
<dbReference type="InterPro" id="IPR011990">
    <property type="entry name" value="TPR-like_helical_dom_sf"/>
</dbReference>
<evidence type="ECO:0000259" key="8">
    <source>
        <dbReference type="Pfam" id="PF14322"/>
    </source>
</evidence>
<reference evidence="9 10" key="1">
    <citation type="submission" date="2020-08" db="EMBL/GenBank/DDBJ databases">
        <title>Genome public.</title>
        <authorList>
            <person name="Liu C."/>
            <person name="Sun Q."/>
        </authorList>
    </citation>
    <scope>NUCLEOTIDE SEQUENCE [LARGE SCALE GENOMIC DNA]</scope>
    <source>
        <strain evidence="9 10">NSJ-79</strain>
    </source>
</reference>
<feature type="domain" description="RagB/SusD" evidence="7">
    <location>
        <begin position="261"/>
        <end position="539"/>
    </location>
</feature>
<feature type="signal peptide" evidence="6">
    <location>
        <begin position="1"/>
        <end position="20"/>
    </location>
</feature>
<keyword evidence="4" id="KW-0472">Membrane</keyword>
<gene>
    <name evidence="9" type="ORF">H8S65_01225</name>
</gene>
<evidence type="ECO:0000256" key="2">
    <source>
        <dbReference type="ARBA" id="ARBA00006275"/>
    </source>
</evidence>
<dbReference type="Pfam" id="PF14322">
    <property type="entry name" value="SusD-like_3"/>
    <property type="match status" value="1"/>
</dbReference>
<evidence type="ECO:0000256" key="6">
    <source>
        <dbReference type="SAM" id="SignalP"/>
    </source>
</evidence>
<evidence type="ECO:0000313" key="9">
    <source>
        <dbReference type="EMBL" id="MBC5631400.1"/>
    </source>
</evidence>
<accession>A0ABR7DJX0</accession>
<dbReference type="EMBL" id="JACOOJ010000001">
    <property type="protein sequence ID" value="MBC5631400.1"/>
    <property type="molecule type" value="Genomic_DNA"/>
</dbReference>
<evidence type="ECO:0000256" key="4">
    <source>
        <dbReference type="ARBA" id="ARBA00023136"/>
    </source>
</evidence>
<evidence type="ECO:0000313" key="10">
    <source>
        <dbReference type="Proteomes" id="UP000651475"/>
    </source>
</evidence>
<dbReference type="CDD" id="cd08977">
    <property type="entry name" value="SusD"/>
    <property type="match status" value="1"/>
</dbReference>
<dbReference type="SUPFAM" id="SSF48452">
    <property type="entry name" value="TPR-like"/>
    <property type="match status" value="1"/>
</dbReference>
<keyword evidence="5" id="KW-0998">Cell outer membrane</keyword>
<dbReference type="Proteomes" id="UP000651475">
    <property type="component" value="Unassembled WGS sequence"/>
</dbReference>
<name>A0ABR7DJX0_9BACT</name>
<sequence>MKRVLVYMLAGMALVGTSCSDFLDTIPHDALSPSTTWQTEADAEKFLIGCYDGWIDETGILYWDCASDFGFNFHIHEGFRNIGDGGMTANNSVVNYYSFGMIRRCNDFLKNIESIEFANTADKNNMIGQVKTIRAYKYFNMNWWYGGVPIIESYETAEEAQVPRKTEEEVKQFVFDELDAAIPLLNDVPAAKGYIAKGTALALKMRSALYYGDYQRAKEAAKAIMDLGQYELDPDYANVFTVPGQSSKEIIASVQHDENLYSNWMIASMYNNGDGGWSSMVPTQNLIDTYEMSNGLTKEEAGSGYDAAHPFANRDPRMAMTVLYPGRDWVGIGGKTIINTLDKELDGKSNPNHPGTANNSSKTGLTWAKYLDPMSQYGDIWSNNSSAILFRYAEVLLSYAEAENELNGPSAEVYGLLNQIRNRAGMPNVDQNKYGSKETLRELIRRERSIELAGEGLRRADILRWKDASGKMVAETVLNGPLNCVTGTIDYAETDPYKRAVISGVELVENRSFAPHNRYLPINQDALDKNKQLKQNDGY</sequence>
<feature type="domain" description="SusD-like N-terminal" evidence="8">
    <location>
        <begin position="21"/>
        <end position="190"/>
    </location>
</feature>
<dbReference type="InterPro" id="IPR033985">
    <property type="entry name" value="SusD-like_N"/>
</dbReference>
<evidence type="ECO:0000259" key="7">
    <source>
        <dbReference type="Pfam" id="PF07980"/>
    </source>
</evidence>